<organism evidence="2">
    <name type="scientific">Emiliania huxleyi</name>
    <name type="common">Coccolithophore</name>
    <name type="synonym">Pontosphaera huxleyi</name>
    <dbReference type="NCBI Taxonomy" id="2903"/>
    <lineage>
        <taxon>Eukaryota</taxon>
        <taxon>Haptista</taxon>
        <taxon>Haptophyta</taxon>
        <taxon>Prymnesiophyceae</taxon>
        <taxon>Isochrysidales</taxon>
        <taxon>Noelaerhabdaceae</taxon>
        <taxon>Emiliania</taxon>
    </lineage>
</organism>
<reference evidence="2" key="1">
    <citation type="submission" date="2021-01" db="EMBL/GenBank/DDBJ databases">
        <authorList>
            <person name="Corre E."/>
            <person name="Pelletier E."/>
            <person name="Niang G."/>
            <person name="Scheremetjew M."/>
            <person name="Finn R."/>
            <person name="Kale V."/>
            <person name="Holt S."/>
            <person name="Cochrane G."/>
            <person name="Meng A."/>
            <person name="Brown T."/>
            <person name="Cohen L."/>
        </authorList>
    </citation>
    <scope>NUCLEOTIDE SEQUENCE</scope>
    <source>
        <strain evidence="2">379</strain>
    </source>
</reference>
<evidence type="ECO:0000313" key="2">
    <source>
        <dbReference type="EMBL" id="CAE0555171.1"/>
    </source>
</evidence>
<protein>
    <submittedName>
        <fullName evidence="2">Uncharacterized protein</fullName>
    </submittedName>
</protein>
<feature type="region of interest" description="Disordered" evidence="1">
    <location>
        <begin position="34"/>
        <end position="67"/>
    </location>
</feature>
<proteinExistence type="predicted"/>
<accession>A0A7S3WGE5</accession>
<gene>
    <name evidence="2" type="ORF">EHUX00137_LOCUS21072</name>
</gene>
<name>A0A7S3WGE5_EMIHU</name>
<dbReference type="AlphaFoldDB" id="A0A7S3WGE5"/>
<evidence type="ECO:0000256" key="1">
    <source>
        <dbReference type="SAM" id="MobiDB-lite"/>
    </source>
</evidence>
<sequence>MGEEEALRLALALSGEEAAADEAAVAEWPASRARAEAVHDAPPTPSEVARGRGRRVGARADSFPPPAAMSAREQAAYALLSAARGEDLDGEATVDFLLSMSPSDAREYVSDWLGSAAAGAVEGALAGARTEAERGLS</sequence>
<dbReference type="EMBL" id="HBIR01027318">
    <property type="protein sequence ID" value="CAE0555171.1"/>
    <property type="molecule type" value="Transcribed_RNA"/>
</dbReference>